<protein>
    <submittedName>
        <fullName evidence="2">Uncharacterized protein</fullName>
    </submittedName>
</protein>
<dbReference type="STRING" id="159449.B4N89_41010"/>
<gene>
    <name evidence="2" type="ORF">B4N89_41010</name>
</gene>
<feature type="region of interest" description="Disordered" evidence="1">
    <location>
        <begin position="1"/>
        <end position="40"/>
    </location>
</feature>
<evidence type="ECO:0000256" key="1">
    <source>
        <dbReference type="SAM" id="MobiDB-lite"/>
    </source>
</evidence>
<dbReference type="Proteomes" id="UP000190037">
    <property type="component" value="Unassembled WGS sequence"/>
</dbReference>
<feature type="compositionally biased region" description="Gly residues" evidence="1">
    <location>
        <begin position="69"/>
        <end position="88"/>
    </location>
</feature>
<feature type="compositionally biased region" description="Low complexity" evidence="1">
    <location>
        <begin position="130"/>
        <end position="143"/>
    </location>
</feature>
<feature type="region of interest" description="Disordered" evidence="1">
    <location>
        <begin position="61"/>
        <end position="165"/>
    </location>
</feature>
<proteinExistence type="predicted"/>
<dbReference type="AlphaFoldDB" id="A0A1T3NJG3"/>
<sequence>MASDALGRAHERRSVFAPRQRNTTPRAEDRVPTSTLEVTSSSVHGFSRRYGLAGARLVPVADGESHRGTAGGQDGQVVGGDDGPGAGRSGDDTVSVATGASRVAALSPLAGCRRPQSCRHTTTEHRCFHPTGRVRSRGPVPGCRRPRRGGPPPPGHPNPTELAPT</sequence>
<organism evidence="2 3">
    <name type="scientific">Embleya scabrispora</name>
    <dbReference type="NCBI Taxonomy" id="159449"/>
    <lineage>
        <taxon>Bacteria</taxon>
        <taxon>Bacillati</taxon>
        <taxon>Actinomycetota</taxon>
        <taxon>Actinomycetes</taxon>
        <taxon>Kitasatosporales</taxon>
        <taxon>Streptomycetaceae</taxon>
        <taxon>Embleya</taxon>
    </lineage>
</organism>
<comment type="caution">
    <text evidence="2">The sequence shown here is derived from an EMBL/GenBank/DDBJ whole genome shotgun (WGS) entry which is preliminary data.</text>
</comment>
<evidence type="ECO:0000313" key="3">
    <source>
        <dbReference type="Proteomes" id="UP000190037"/>
    </source>
</evidence>
<dbReference type="EMBL" id="MWQN01000004">
    <property type="protein sequence ID" value="OPC76973.1"/>
    <property type="molecule type" value="Genomic_DNA"/>
</dbReference>
<keyword evidence="3" id="KW-1185">Reference proteome</keyword>
<accession>A0A1T3NJG3</accession>
<name>A0A1T3NJG3_9ACTN</name>
<reference evidence="2 3" key="1">
    <citation type="submission" date="2017-03" db="EMBL/GenBank/DDBJ databases">
        <title>Draft genome sequence of Streptomyces scabrisporus NF3, endophyte isolated from Amphipterygium adstringens.</title>
        <authorList>
            <person name="Vazquez M."/>
            <person name="Ceapa C.D."/>
            <person name="Rodriguez Luna D."/>
            <person name="Sanchez Esquivel S."/>
        </authorList>
    </citation>
    <scope>NUCLEOTIDE SEQUENCE [LARGE SCALE GENOMIC DNA]</scope>
    <source>
        <strain evidence="2 3">NF3</strain>
    </source>
</reference>
<evidence type="ECO:0000313" key="2">
    <source>
        <dbReference type="EMBL" id="OPC76973.1"/>
    </source>
</evidence>